<feature type="domain" description="DUF4468" evidence="2">
    <location>
        <begin position="46"/>
        <end position="130"/>
    </location>
</feature>
<dbReference type="Proteomes" id="UP000014174">
    <property type="component" value="Unassembled WGS sequence"/>
</dbReference>
<organism evidence="3 4">
    <name type="scientific">Arcticibacter svalbardensis MN12-7</name>
    <dbReference type="NCBI Taxonomy" id="1150600"/>
    <lineage>
        <taxon>Bacteria</taxon>
        <taxon>Pseudomonadati</taxon>
        <taxon>Bacteroidota</taxon>
        <taxon>Sphingobacteriia</taxon>
        <taxon>Sphingobacteriales</taxon>
        <taxon>Sphingobacteriaceae</taxon>
        <taxon>Arcticibacter</taxon>
    </lineage>
</organism>
<dbReference type="EMBL" id="AQPN01000110">
    <property type="protein sequence ID" value="EOR93602.1"/>
    <property type="molecule type" value="Genomic_DNA"/>
</dbReference>
<keyword evidence="1" id="KW-0732">Signal</keyword>
<dbReference type="InterPro" id="IPR027823">
    <property type="entry name" value="DUF4468"/>
</dbReference>
<evidence type="ECO:0000259" key="2">
    <source>
        <dbReference type="Pfam" id="PF14730"/>
    </source>
</evidence>
<dbReference type="Pfam" id="PF14730">
    <property type="entry name" value="DUF4468"/>
    <property type="match status" value="1"/>
</dbReference>
<dbReference type="AlphaFoldDB" id="R9GP42"/>
<gene>
    <name evidence="3" type="ORF">ADIARSV_3315</name>
</gene>
<dbReference type="Gene3D" id="3.30.530.80">
    <property type="match status" value="1"/>
</dbReference>
<accession>R9GP42</accession>
<evidence type="ECO:0000313" key="3">
    <source>
        <dbReference type="EMBL" id="EOR93602.1"/>
    </source>
</evidence>
<feature type="signal peptide" evidence="1">
    <location>
        <begin position="1"/>
        <end position="19"/>
    </location>
</feature>
<comment type="caution">
    <text evidence="3">The sequence shown here is derived from an EMBL/GenBank/DDBJ whole genome shotgun (WGS) entry which is preliminary data.</text>
</comment>
<keyword evidence="4" id="KW-1185">Reference proteome</keyword>
<feature type="chain" id="PRO_5004472198" description="DUF4468 domain-containing protein" evidence="1">
    <location>
        <begin position="20"/>
        <end position="211"/>
    </location>
</feature>
<reference evidence="3 4" key="1">
    <citation type="journal article" date="2013" name="Genome Announc.">
        <title>Draft Genome Sequence of Arcticibacter svalbardensis Strain MN12-7T, a Member of the Family Sphingobacteriaceae Isolated from an Arctic Soil Sample.</title>
        <authorList>
            <person name="Shivaji S."/>
            <person name="Ara S."/>
            <person name="Prasad S."/>
            <person name="Manasa B.P."/>
            <person name="Begum Z."/>
            <person name="Singh A."/>
            <person name="Kumar Pinnaka A."/>
        </authorList>
    </citation>
    <scope>NUCLEOTIDE SEQUENCE [LARGE SCALE GENOMIC DNA]</scope>
    <source>
        <strain evidence="3 4">MN12-7</strain>
    </source>
</reference>
<dbReference type="STRING" id="1150600.ADIARSV_3315"/>
<sequence>MKKLLFFSLTFLLFHFAQAQDTDIPFKKKDYPLDANKKLSYSIIQEVPKASKDELYSRALSWINEAFKDQPGVIKLQDKDNGKIVIEGSTEDSYSVKTLGVLVPKKYYQNVKMEFSIKDGKYRLIMSPFQIENIAARFGGSYIPSSKRPIERYYEQIPDSYSFNTLTSLEKTQLYSSKTILIKAGRFADSTLLSVKGYMAKATVPVKKDDW</sequence>
<protein>
    <recommendedName>
        <fullName evidence="2">DUF4468 domain-containing protein</fullName>
    </recommendedName>
</protein>
<dbReference type="RefSeq" id="WP_016196544.1">
    <property type="nucleotide sequence ID" value="NZ_AQPN01000110.1"/>
</dbReference>
<evidence type="ECO:0000313" key="4">
    <source>
        <dbReference type="Proteomes" id="UP000014174"/>
    </source>
</evidence>
<name>R9GP42_9SPHI</name>
<dbReference type="OrthoDB" id="708866at2"/>
<proteinExistence type="predicted"/>
<evidence type="ECO:0000256" key="1">
    <source>
        <dbReference type="SAM" id="SignalP"/>
    </source>
</evidence>